<evidence type="ECO:0000313" key="8">
    <source>
        <dbReference type="EMBL" id="UUT34849.1"/>
    </source>
</evidence>
<dbReference type="PROSITE" id="PS00629">
    <property type="entry name" value="IMP_1"/>
    <property type="match status" value="1"/>
</dbReference>
<evidence type="ECO:0000256" key="1">
    <source>
        <dbReference type="ARBA" id="ARBA00001033"/>
    </source>
</evidence>
<dbReference type="EMBL" id="CP091139">
    <property type="protein sequence ID" value="UUT34849.1"/>
    <property type="molecule type" value="Genomic_DNA"/>
</dbReference>
<dbReference type="Pfam" id="PF00459">
    <property type="entry name" value="Inositol_P"/>
    <property type="match status" value="1"/>
</dbReference>
<sequence length="277" mass="28487">MTAPLSDPDDLVRLAADIAREAGALARRRRAEGVQIAATKSAVADIVTAADREVEALIRSRLAAERPADGFLGEESGAEPGSSGITWVVDPIDGTVNYAYGVPAYAVSIAAIEGVPDPATWQAIAGAVFGPPTGELFTAVRGGGAFVHVGDRDDDRTEPLRVNEHPGAAGALLATGFGYDPATHAGDLARLARVMPLARDIRRIGSAALDLAYVAAGRLDGYFERGLNPWDHAAGALIVEEAGGRVGGVPGGRPGKDLIIAAGPDLFAALQNAIDAR</sequence>
<evidence type="ECO:0000256" key="7">
    <source>
        <dbReference type="RuleBase" id="RU364068"/>
    </source>
</evidence>
<keyword evidence="9" id="KW-1185">Reference proteome</keyword>
<comment type="similarity">
    <text evidence="3 7">Belongs to the inositol monophosphatase superfamily.</text>
</comment>
<proteinExistence type="inferred from homology"/>
<keyword evidence="5 7" id="KW-0378">Hydrolase</keyword>
<dbReference type="RefSeq" id="WP_259611381.1">
    <property type="nucleotide sequence ID" value="NZ_CP091139.2"/>
</dbReference>
<keyword evidence="6 7" id="KW-0460">Magnesium</keyword>
<dbReference type="PANTHER" id="PTHR20854:SF4">
    <property type="entry name" value="INOSITOL-1-MONOPHOSPHATASE-RELATED"/>
    <property type="match status" value="1"/>
</dbReference>
<organism evidence="8 9">
    <name type="scientific">Microbacterium elymi</name>
    <dbReference type="NCBI Taxonomy" id="2909587"/>
    <lineage>
        <taxon>Bacteria</taxon>
        <taxon>Bacillati</taxon>
        <taxon>Actinomycetota</taxon>
        <taxon>Actinomycetes</taxon>
        <taxon>Micrococcales</taxon>
        <taxon>Microbacteriaceae</taxon>
        <taxon>Microbacterium</taxon>
    </lineage>
</organism>
<evidence type="ECO:0000256" key="3">
    <source>
        <dbReference type="ARBA" id="ARBA00009759"/>
    </source>
</evidence>
<name>A0ABY5NI25_9MICO</name>
<evidence type="ECO:0000256" key="4">
    <source>
        <dbReference type="ARBA" id="ARBA00022723"/>
    </source>
</evidence>
<gene>
    <name evidence="8" type="ORF">L2X98_30975</name>
</gene>
<dbReference type="Proteomes" id="UP001054811">
    <property type="component" value="Chromosome"/>
</dbReference>
<protein>
    <recommendedName>
        <fullName evidence="7">Inositol-1-monophosphatase</fullName>
        <ecNumber evidence="7">3.1.3.25</ecNumber>
    </recommendedName>
</protein>
<comment type="cofactor">
    <cofactor evidence="2 7">
        <name>Mg(2+)</name>
        <dbReference type="ChEBI" id="CHEBI:18420"/>
    </cofactor>
</comment>
<dbReference type="Gene3D" id="3.30.540.10">
    <property type="entry name" value="Fructose-1,6-Bisphosphatase, subunit A, domain 1"/>
    <property type="match status" value="1"/>
</dbReference>
<dbReference type="PANTHER" id="PTHR20854">
    <property type="entry name" value="INOSITOL MONOPHOSPHATASE"/>
    <property type="match status" value="1"/>
</dbReference>
<dbReference type="InterPro" id="IPR020550">
    <property type="entry name" value="Inositol_monophosphatase_CS"/>
</dbReference>
<dbReference type="InterPro" id="IPR020583">
    <property type="entry name" value="Inositol_monoP_metal-BS"/>
</dbReference>
<reference evidence="8" key="1">
    <citation type="submission" date="2022-01" db="EMBL/GenBank/DDBJ databases">
        <title>Microbacterium eymi and Microbacterium rhizovicinus sp. nov., isolated from the rhizospheric soil of Elymus tsukushiensis, a plant native to the Dokdo Islands, Republic of Korea.</title>
        <authorList>
            <person name="Hwang Y.J."/>
        </authorList>
    </citation>
    <scope>NUCLEOTIDE SEQUENCE</scope>
    <source>
        <strain evidence="8">KUDC0405</strain>
    </source>
</reference>
<dbReference type="EC" id="3.1.3.25" evidence="7"/>
<dbReference type="PROSITE" id="PS00630">
    <property type="entry name" value="IMP_2"/>
    <property type="match status" value="1"/>
</dbReference>
<evidence type="ECO:0000256" key="5">
    <source>
        <dbReference type="ARBA" id="ARBA00022801"/>
    </source>
</evidence>
<dbReference type="InterPro" id="IPR000760">
    <property type="entry name" value="Inositol_monophosphatase-like"/>
</dbReference>
<dbReference type="PRINTS" id="PR00377">
    <property type="entry name" value="IMPHPHTASES"/>
</dbReference>
<dbReference type="CDD" id="cd01639">
    <property type="entry name" value="IMPase"/>
    <property type="match status" value="1"/>
</dbReference>
<evidence type="ECO:0000256" key="6">
    <source>
        <dbReference type="ARBA" id="ARBA00022842"/>
    </source>
</evidence>
<dbReference type="InterPro" id="IPR033942">
    <property type="entry name" value="IMPase"/>
</dbReference>
<accession>A0ABY5NI25</accession>
<evidence type="ECO:0000256" key="2">
    <source>
        <dbReference type="ARBA" id="ARBA00001946"/>
    </source>
</evidence>
<keyword evidence="4 7" id="KW-0479">Metal-binding</keyword>
<comment type="catalytic activity">
    <reaction evidence="1 7">
        <text>a myo-inositol phosphate + H2O = myo-inositol + phosphate</text>
        <dbReference type="Rhea" id="RHEA:24056"/>
        <dbReference type="ChEBI" id="CHEBI:15377"/>
        <dbReference type="ChEBI" id="CHEBI:17268"/>
        <dbReference type="ChEBI" id="CHEBI:43474"/>
        <dbReference type="ChEBI" id="CHEBI:84139"/>
        <dbReference type="EC" id="3.1.3.25"/>
    </reaction>
</comment>
<evidence type="ECO:0000313" key="9">
    <source>
        <dbReference type="Proteomes" id="UP001054811"/>
    </source>
</evidence>
<dbReference type="Gene3D" id="3.40.190.80">
    <property type="match status" value="1"/>
</dbReference>
<dbReference type="SUPFAM" id="SSF56655">
    <property type="entry name" value="Carbohydrate phosphatase"/>
    <property type="match status" value="1"/>
</dbReference>